<dbReference type="InterPro" id="IPR000792">
    <property type="entry name" value="Tscrpt_reg_LuxR_C"/>
</dbReference>
<dbReference type="PROSITE" id="PS50043">
    <property type="entry name" value="HTH_LUXR_2"/>
    <property type="match status" value="1"/>
</dbReference>
<reference evidence="5 6" key="1">
    <citation type="submission" date="2021-02" db="EMBL/GenBank/DDBJ databases">
        <authorList>
            <person name="Han P."/>
        </authorList>
    </citation>
    <scope>NUCLEOTIDE SEQUENCE [LARGE SCALE GENOMIC DNA]</scope>
    <source>
        <strain evidence="5">Candidatus Nitrospira sp. ZN2</strain>
    </source>
</reference>
<evidence type="ECO:0000256" key="3">
    <source>
        <dbReference type="ARBA" id="ARBA00023163"/>
    </source>
</evidence>
<keyword evidence="2" id="KW-0238">DNA-binding</keyword>
<keyword evidence="3" id="KW-0804">Transcription</keyword>
<dbReference type="InterPro" id="IPR036388">
    <property type="entry name" value="WH-like_DNA-bd_sf"/>
</dbReference>
<dbReference type="Proteomes" id="UP000675880">
    <property type="component" value="Unassembled WGS sequence"/>
</dbReference>
<keyword evidence="6" id="KW-1185">Reference proteome</keyword>
<gene>
    <name evidence="5" type="ORF">NSPZN2_11514</name>
</gene>
<protein>
    <submittedName>
        <fullName evidence="5">HTH luxR-type domain-containing protein</fullName>
    </submittedName>
</protein>
<dbReference type="SUPFAM" id="SSF46894">
    <property type="entry name" value="C-terminal effector domain of the bipartite response regulators"/>
    <property type="match status" value="1"/>
</dbReference>
<feature type="domain" description="HTH luxR-type" evidence="4">
    <location>
        <begin position="26"/>
        <end position="91"/>
    </location>
</feature>
<dbReference type="Pfam" id="PF00196">
    <property type="entry name" value="GerE"/>
    <property type="match status" value="1"/>
</dbReference>
<dbReference type="PANTHER" id="PTHR44688:SF16">
    <property type="entry name" value="DNA-BINDING TRANSCRIPTIONAL ACTIVATOR DEVR_DOSR"/>
    <property type="match status" value="1"/>
</dbReference>
<dbReference type="Gene3D" id="1.10.10.10">
    <property type="entry name" value="Winged helix-like DNA-binding domain superfamily/Winged helix DNA-binding domain"/>
    <property type="match status" value="1"/>
</dbReference>
<organism evidence="5 6">
    <name type="scientific">Nitrospira defluvii</name>
    <dbReference type="NCBI Taxonomy" id="330214"/>
    <lineage>
        <taxon>Bacteria</taxon>
        <taxon>Pseudomonadati</taxon>
        <taxon>Nitrospirota</taxon>
        <taxon>Nitrospiria</taxon>
        <taxon>Nitrospirales</taxon>
        <taxon>Nitrospiraceae</taxon>
        <taxon>Nitrospira</taxon>
    </lineage>
</organism>
<dbReference type="EMBL" id="CAJNBJ010000001">
    <property type="protein sequence ID" value="CAE6717247.1"/>
    <property type="molecule type" value="Genomic_DNA"/>
</dbReference>
<comment type="caution">
    <text evidence="5">The sequence shown here is derived from an EMBL/GenBank/DDBJ whole genome shotgun (WGS) entry which is preliminary data.</text>
</comment>
<evidence type="ECO:0000259" key="4">
    <source>
        <dbReference type="PROSITE" id="PS50043"/>
    </source>
</evidence>
<evidence type="ECO:0000313" key="5">
    <source>
        <dbReference type="EMBL" id="CAE6717247.1"/>
    </source>
</evidence>
<name>A0ABM8QV68_9BACT</name>
<dbReference type="PANTHER" id="PTHR44688">
    <property type="entry name" value="DNA-BINDING TRANSCRIPTIONAL ACTIVATOR DEVR_DOSR"/>
    <property type="match status" value="1"/>
</dbReference>
<sequence length="96" mass="11015">MYMSTAARTTKSRTKAIVADPIPLPRKRRPEALTTREQEILELIWTGFKNKEIAQRLKISVKTVEAHRANMMKKIRVSNTAQLLKAAIQGKMLKLR</sequence>
<accession>A0ABM8QV68</accession>
<dbReference type="SMART" id="SM00421">
    <property type="entry name" value="HTH_LUXR"/>
    <property type="match status" value="1"/>
</dbReference>
<evidence type="ECO:0000256" key="2">
    <source>
        <dbReference type="ARBA" id="ARBA00023125"/>
    </source>
</evidence>
<dbReference type="PROSITE" id="PS00622">
    <property type="entry name" value="HTH_LUXR_1"/>
    <property type="match status" value="1"/>
</dbReference>
<dbReference type="InterPro" id="IPR016032">
    <property type="entry name" value="Sig_transdc_resp-reg_C-effctor"/>
</dbReference>
<keyword evidence="1" id="KW-0805">Transcription regulation</keyword>
<evidence type="ECO:0000256" key="1">
    <source>
        <dbReference type="ARBA" id="ARBA00023015"/>
    </source>
</evidence>
<dbReference type="PRINTS" id="PR00038">
    <property type="entry name" value="HTHLUXR"/>
</dbReference>
<evidence type="ECO:0000313" key="6">
    <source>
        <dbReference type="Proteomes" id="UP000675880"/>
    </source>
</evidence>
<dbReference type="CDD" id="cd06170">
    <property type="entry name" value="LuxR_C_like"/>
    <property type="match status" value="1"/>
</dbReference>
<proteinExistence type="predicted"/>
<dbReference type="RefSeq" id="WP_213041243.1">
    <property type="nucleotide sequence ID" value="NZ_CAJNBJ010000001.1"/>
</dbReference>